<dbReference type="Proteomes" id="UP001652628">
    <property type="component" value="Chromosome 2L"/>
</dbReference>
<dbReference type="GeneID" id="139352151"/>
<evidence type="ECO:0000313" key="3">
    <source>
        <dbReference type="RefSeq" id="XP_070855649.1"/>
    </source>
</evidence>
<protein>
    <submittedName>
        <fullName evidence="3">Uncharacterized protein isoform X1</fullName>
    </submittedName>
</protein>
<accession>A0AB40D3X9</accession>
<organism evidence="2 3">
    <name type="scientific">Drosophila suzukii</name>
    <name type="common">Spotted-wing drosophila fruit fly</name>
    <dbReference type="NCBI Taxonomy" id="28584"/>
    <lineage>
        <taxon>Eukaryota</taxon>
        <taxon>Metazoa</taxon>
        <taxon>Ecdysozoa</taxon>
        <taxon>Arthropoda</taxon>
        <taxon>Hexapoda</taxon>
        <taxon>Insecta</taxon>
        <taxon>Pterygota</taxon>
        <taxon>Neoptera</taxon>
        <taxon>Endopterygota</taxon>
        <taxon>Diptera</taxon>
        <taxon>Brachycera</taxon>
        <taxon>Muscomorpha</taxon>
        <taxon>Ephydroidea</taxon>
        <taxon>Drosophilidae</taxon>
        <taxon>Drosophila</taxon>
        <taxon>Sophophora</taxon>
    </lineage>
</organism>
<keyword evidence="2" id="KW-1185">Reference proteome</keyword>
<feature type="compositionally biased region" description="Basic and acidic residues" evidence="1">
    <location>
        <begin position="40"/>
        <end position="55"/>
    </location>
</feature>
<feature type="region of interest" description="Disordered" evidence="1">
    <location>
        <begin position="28"/>
        <end position="55"/>
    </location>
</feature>
<gene>
    <name evidence="3" type="primary">LOC139352151</name>
</gene>
<dbReference type="AlphaFoldDB" id="A0AB40D3X9"/>
<name>A0AB40D3X9_DROSZ</name>
<reference evidence="3" key="1">
    <citation type="submission" date="2025-08" db="UniProtKB">
        <authorList>
            <consortium name="RefSeq"/>
        </authorList>
    </citation>
    <scope>IDENTIFICATION</scope>
</reference>
<proteinExistence type="predicted"/>
<sequence>MTSRRRPAAIQVSRKENWRSPVSYARAVGGSAARQNGDTYQRRDATAGSPRDEVDAVHRNGLTGKCLMSSASTEKAFLDGRWYGSNGHRLLGSQVRLLHLPNWTVWPRLSRYLLIIVRDFASSI</sequence>
<dbReference type="RefSeq" id="XP_070855649.1">
    <property type="nucleotide sequence ID" value="XM_070999548.1"/>
</dbReference>
<evidence type="ECO:0000256" key="1">
    <source>
        <dbReference type="SAM" id="MobiDB-lite"/>
    </source>
</evidence>
<evidence type="ECO:0000313" key="2">
    <source>
        <dbReference type="Proteomes" id="UP001652628"/>
    </source>
</evidence>